<dbReference type="Pfam" id="PF13193">
    <property type="entry name" value="AMP-binding_C"/>
    <property type="match status" value="1"/>
</dbReference>
<comment type="caution">
    <text evidence="5">The sequence shown here is derived from an EMBL/GenBank/DDBJ whole genome shotgun (WGS) entry which is preliminary data.</text>
</comment>
<dbReference type="GO" id="GO:0016405">
    <property type="term" value="F:CoA-ligase activity"/>
    <property type="evidence" value="ECO:0007669"/>
    <property type="project" value="TreeGrafter"/>
</dbReference>
<dbReference type="OrthoDB" id="1898221at2759"/>
<evidence type="ECO:0000256" key="2">
    <source>
        <dbReference type="ARBA" id="ARBA00022598"/>
    </source>
</evidence>
<dbReference type="InterPro" id="IPR000873">
    <property type="entry name" value="AMP-dep_synth/lig_dom"/>
</dbReference>
<gene>
    <name evidence="5" type="ORF">AB675_6765</name>
</gene>
<sequence>MAPKIYYAPRYYQYPNLDLLTLLFDSPHALSVPTSKLHIDAANPSTNYLTKRHCHALLESLAHTLRHHFQIGASGPNKDVIVACSALQILLPIAFYGTIAAGGIFSTASHSFTAEELARQVSQGDGKVVIVSEELRETGIEAARIVGWDDARIEERVLVLESEPGKWGLRTAVEGKVVWAPNADEDVAEKEKKRLTWTRITDADELGDSIISLLYSSGTTGQPKAVMLSHRMMVSQVYISSQVAREWALPRVLTGELVPSPQRTLAHLPAAHIAGVAGYFVGPVYSGMECYWMRKYTWKKFLEYNKQHKITAFFTVPAIWARIAKSPDVADHFASLEGGLGGAAPLDANLQNAAGKRANIQLGGTYGMSETTGSVLTLPRGMEDTTGSVGIPHPNCIFRLIDDDGNDVAEGEPGELLVQTPTMTKGYYKNPEATKGAFIDGWYCTGDILQQRGERGLWYVTDRKKELIKYKGIQVAPAEIEGLLLSHPLIEDAAVIGVEGEGTEVPRAYVVADKNKISEQEIKGLVAEKLAAYKQLRGGVVYIDEIPRSAVGKILRRELRDLAAKSSQPRAKL</sequence>
<dbReference type="InterPro" id="IPR025110">
    <property type="entry name" value="AMP-bd_C"/>
</dbReference>
<dbReference type="Gene3D" id="3.30.300.30">
    <property type="match status" value="1"/>
</dbReference>
<dbReference type="Proteomes" id="UP000038010">
    <property type="component" value="Unassembled WGS sequence"/>
</dbReference>
<dbReference type="AlphaFoldDB" id="A0A0N0NQ14"/>
<dbReference type="PROSITE" id="PS00455">
    <property type="entry name" value="AMP_BINDING"/>
    <property type="match status" value="1"/>
</dbReference>
<evidence type="ECO:0000313" key="6">
    <source>
        <dbReference type="Proteomes" id="UP000038010"/>
    </source>
</evidence>
<dbReference type="InterPro" id="IPR020845">
    <property type="entry name" value="AMP-binding_CS"/>
</dbReference>
<keyword evidence="6" id="KW-1185">Reference proteome</keyword>
<organism evidence="5 6">
    <name type="scientific">Cyphellophora attinorum</name>
    <dbReference type="NCBI Taxonomy" id="1664694"/>
    <lineage>
        <taxon>Eukaryota</taxon>
        <taxon>Fungi</taxon>
        <taxon>Dikarya</taxon>
        <taxon>Ascomycota</taxon>
        <taxon>Pezizomycotina</taxon>
        <taxon>Eurotiomycetes</taxon>
        <taxon>Chaetothyriomycetidae</taxon>
        <taxon>Chaetothyriales</taxon>
        <taxon>Cyphellophoraceae</taxon>
        <taxon>Cyphellophora</taxon>
    </lineage>
</organism>
<dbReference type="InterPro" id="IPR045851">
    <property type="entry name" value="AMP-bd_C_sf"/>
</dbReference>
<feature type="domain" description="AMP-binding enzyme C-terminal" evidence="4">
    <location>
        <begin position="479"/>
        <end position="553"/>
    </location>
</feature>
<reference evidence="5 6" key="1">
    <citation type="submission" date="2015-06" db="EMBL/GenBank/DDBJ databases">
        <title>Draft genome of the ant-associated black yeast Phialophora attae CBS 131958.</title>
        <authorList>
            <person name="Moreno L.F."/>
            <person name="Stielow B.J."/>
            <person name="de Hoog S."/>
            <person name="Vicente V.A."/>
            <person name="Weiss V.A."/>
            <person name="de Vries M."/>
            <person name="Cruz L.M."/>
            <person name="Souza E.M."/>
        </authorList>
    </citation>
    <scope>NUCLEOTIDE SEQUENCE [LARGE SCALE GENOMIC DNA]</scope>
    <source>
        <strain evidence="5 6">CBS 131958</strain>
    </source>
</reference>
<dbReference type="Pfam" id="PF00501">
    <property type="entry name" value="AMP-binding"/>
    <property type="match status" value="1"/>
</dbReference>
<keyword evidence="2" id="KW-0436">Ligase</keyword>
<dbReference type="GeneID" id="28738959"/>
<dbReference type="InterPro" id="IPR042099">
    <property type="entry name" value="ANL_N_sf"/>
</dbReference>
<dbReference type="FunFam" id="3.30.300.30:FF:000007">
    <property type="entry name" value="4-coumarate--CoA ligase 2"/>
    <property type="match status" value="1"/>
</dbReference>
<comment type="similarity">
    <text evidence="1">Belongs to the ATP-dependent AMP-binding enzyme family.</text>
</comment>
<accession>A0A0N0NQ14</accession>
<dbReference type="EMBL" id="LFJN01000005">
    <property type="protein sequence ID" value="KPI43378.1"/>
    <property type="molecule type" value="Genomic_DNA"/>
</dbReference>
<evidence type="ECO:0000259" key="4">
    <source>
        <dbReference type="Pfam" id="PF13193"/>
    </source>
</evidence>
<protein>
    <submittedName>
        <fullName evidence="5">Putative acyl-coenzyme A synthetase</fullName>
    </submittedName>
</protein>
<dbReference type="STRING" id="1664694.A0A0N0NQ14"/>
<evidence type="ECO:0000259" key="3">
    <source>
        <dbReference type="Pfam" id="PF00501"/>
    </source>
</evidence>
<proteinExistence type="inferred from homology"/>
<evidence type="ECO:0000313" key="5">
    <source>
        <dbReference type="EMBL" id="KPI43378.1"/>
    </source>
</evidence>
<feature type="domain" description="AMP-dependent synthetase/ligase" evidence="3">
    <location>
        <begin position="46"/>
        <end position="428"/>
    </location>
</feature>
<dbReference type="GO" id="GO:0019748">
    <property type="term" value="P:secondary metabolic process"/>
    <property type="evidence" value="ECO:0007669"/>
    <property type="project" value="TreeGrafter"/>
</dbReference>
<dbReference type="RefSeq" id="XP_018003341.1">
    <property type="nucleotide sequence ID" value="XM_018147079.1"/>
</dbReference>
<dbReference type="PANTHER" id="PTHR24096">
    <property type="entry name" value="LONG-CHAIN-FATTY-ACID--COA LIGASE"/>
    <property type="match status" value="1"/>
</dbReference>
<dbReference type="SUPFAM" id="SSF56801">
    <property type="entry name" value="Acetyl-CoA synthetase-like"/>
    <property type="match status" value="1"/>
</dbReference>
<dbReference type="VEuPathDB" id="FungiDB:AB675_6765"/>
<name>A0A0N0NQ14_9EURO</name>
<evidence type="ECO:0000256" key="1">
    <source>
        <dbReference type="ARBA" id="ARBA00006432"/>
    </source>
</evidence>
<dbReference type="Gene3D" id="3.40.50.12780">
    <property type="entry name" value="N-terminal domain of ligase-like"/>
    <property type="match status" value="1"/>
</dbReference>
<dbReference type="PANTHER" id="PTHR24096:SF149">
    <property type="entry name" value="AMP-BINDING DOMAIN-CONTAINING PROTEIN-RELATED"/>
    <property type="match status" value="1"/>
</dbReference>